<evidence type="ECO:0000313" key="7">
    <source>
        <dbReference type="EMBL" id="CAJ1958556.1"/>
    </source>
</evidence>
<dbReference type="FunFam" id="3.90.230.10:FF:000009">
    <property type="entry name" value="xaa-Pro aminopeptidase 2"/>
    <property type="match status" value="1"/>
</dbReference>
<dbReference type="CDD" id="cd01085">
    <property type="entry name" value="APP"/>
    <property type="match status" value="1"/>
</dbReference>
<feature type="domain" description="Peptidase M24 C-terminal" evidence="6">
    <location>
        <begin position="653"/>
        <end position="715"/>
    </location>
</feature>
<sequence>MTKLASHPNNRFRHVAATALFALASSPSAASFSSPSLGSWGSFVRGGSISAQSPLLTTRSSLVQRSLVSTTTSDISEASPIVSDIMTPAEKLEALRAKMKELSLDAFIVPSDDPHLSEYVPEAYMRRKFMTDFGGSAGTAVVTQDEAHLWTDSRYWNEASMNIDGSLWTLQKQGQPKVKTIVEYLGDLAAERFKSHGALKVGIDPFVHPASFAKDLNEAFIESAKKELDLSDDADPIGELVTSHPNLIDPIWGEARPEVPYNPFRPHPLEFAGVSIAEKVESVRKEMEEKKATMAVFGALDDVAYLLNVRAMGDVDTCPVGIAYVTVTNDEITLYCDSRKVESAEVKEHLKEVTIKEYDAIVDDVKEHCEGEGRKVWIDCSRSNLAISAVIPEKALVDSQNAITPMKGCKNDAELEGMRKAHIVDGAAMAKFIAWLENTIVNEGRSVSEVEIDRVLTGYRAEQPGFLECSFPTIAGVGPNAAIIHYRASEDELMKYLDASQPILIDSGGQYTYGTTDVTRTWQFGEATEEFKDTYTRVLKGNIGVDSMIFPEDTPGFVLDVFARKALWEAGKDYGHGTGHGVGAALNVHEGPHSISPRFGNKEGLKKGMVVSNEPGYYEDGNFGIRIENLLEMQYVKPEHNDPSFEVGPAEKKFLKFARLTMIPIQKNLIKLDLMTKAEFDWLDSYHAEVFEKVSPLLEADSPAMKWLEKSCEKIDRS</sequence>
<dbReference type="InterPro" id="IPR029149">
    <property type="entry name" value="Creatin/AminoP/Spt16_N"/>
</dbReference>
<name>A0AAD2FZV3_9STRA</name>
<evidence type="ECO:0000259" key="4">
    <source>
        <dbReference type="Pfam" id="PF00557"/>
    </source>
</evidence>
<dbReference type="Pfam" id="PF00557">
    <property type="entry name" value="Peptidase_M24"/>
    <property type="match status" value="1"/>
</dbReference>
<organism evidence="7 8">
    <name type="scientific">Cylindrotheca closterium</name>
    <dbReference type="NCBI Taxonomy" id="2856"/>
    <lineage>
        <taxon>Eukaryota</taxon>
        <taxon>Sar</taxon>
        <taxon>Stramenopiles</taxon>
        <taxon>Ochrophyta</taxon>
        <taxon>Bacillariophyta</taxon>
        <taxon>Bacillariophyceae</taxon>
        <taxon>Bacillariophycidae</taxon>
        <taxon>Bacillariales</taxon>
        <taxon>Bacillariaceae</taxon>
        <taxon>Cylindrotheca</taxon>
    </lineage>
</organism>
<dbReference type="GO" id="GO:0046872">
    <property type="term" value="F:metal ion binding"/>
    <property type="evidence" value="ECO:0007669"/>
    <property type="project" value="UniProtKB-KW"/>
</dbReference>
<dbReference type="SUPFAM" id="SSF55920">
    <property type="entry name" value="Creatinase/aminopeptidase"/>
    <property type="match status" value="1"/>
</dbReference>
<dbReference type="InterPro" id="IPR032416">
    <property type="entry name" value="Peptidase_M24_C"/>
</dbReference>
<feature type="domain" description="Creatinase N-terminal" evidence="5">
    <location>
        <begin position="92"/>
        <end position="222"/>
    </location>
</feature>
<dbReference type="InterPro" id="IPR000994">
    <property type="entry name" value="Pept_M24"/>
</dbReference>
<dbReference type="InterPro" id="IPR050422">
    <property type="entry name" value="X-Pro_aminopeptidase_P"/>
</dbReference>
<reference evidence="7" key="1">
    <citation type="submission" date="2023-08" db="EMBL/GenBank/DDBJ databases">
        <authorList>
            <person name="Audoor S."/>
            <person name="Bilcke G."/>
        </authorList>
    </citation>
    <scope>NUCLEOTIDE SEQUENCE</scope>
</reference>
<evidence type="ECO:0000256" key="1">
    <source>
        <dbReference type="ARBA" id="ARBA00008766"/>
    </source>
</evidence>
<dbReference type="Pfam" id="PF16188">
    <property type="entry name" value="Peptidase_M24_C"/>
    <property type="match status" value="1"/>
</dbReference>
<dbReference type="Proteomes" id="UP001295423">
    <property type="component" value="Unassembled WGS sequence"/>
</dbReference>
<evidence type="ECO:0000259" key="6">
    <source>
        <dbReference type="Pfam" id="PF16188"/>
    </source>
</evidence>
<dbReference type="Gene3D" id="3.40.350.10">
    <property type="entry name" value="Creatinase/prolidase N-terminal domain"/>
    <property type="match status" value="2"/>
</dbReference>
<dbReference type="EMBL" id="CAKOGP040001980">
    <property type="protein sequence ID" value="CAJ1958556.1"/>
    <property type="molecule type" value="Genomic_DNA"/>
</dbReference>
<evidence type="ECO:0000313" key="8">
    <source>
        <dbReference type="Proteomes" id="UP001295423"/>
    </source>
</evidence>
<dbReference type="AlphaFoldDB" id="A0AAD2FZV3"/>
<dbReference type="Gene3D" id="3.90.230.10">
    <property type="entry name" value="Creatinase/methionine aminopeptidase superfamily"/>
    <property type="match status" value="1"/>
</dbReference>
<dbReference type="SUPFAM" id="SSF53092">
    <property type="entry name" value="Creatinase/prolidase N-terminal domain"/>
    <property type="match status" value="2"/>
</dbReference>
<dbReference type="Pfam" id="PF01321">
    <property type="entry name" value="Creatinase_N"/>
    <property type="match status" value="1"/>
</dbReference>
<dbReference type="Pfam" id="PF16189">
    <property type="entry name" value="Creatinase_N_2"/>
    <property type="match status" value="1"/>
</dbReference>
<proteinExistence type="inferred from homology"/>
<accession>A0AAD2FZV3</accession>
<dbReference type="InterPro" id="IPR000587">
    <property type="entry name" value="Creatinase_N"/>
</dbReference>
<comment type="caution">
    <text evidence="7">The sequence shown here is derived from an EMBL/GenBank/DDBJ whole genome shotgun (WGS) entry which is preliminary data.</text>
</comment>
<evidence type="ECO:0000256" key="3">
    <source>
        <dbReference type="ARBA" id="ARBA00022801"/>
    </source>
</evidence>
<keyword evidence="2" id="KW-0479">Metal-binding</keyword>
<keyword evidence="3" id="KW-0378">Hydrolase</keyword>
<evidence type="ECO:0008006" key="9">
    <source>
        <dbReference type="Google" id="ProtNLM"/>
    </source>
</evidence>
<dbReference type="PANTHER" id="PTHR43763:SF6">
    <property type="entry name" value="XAA-PRO AMINOPEPTIDASE 1"/>
    <property type="match status" value="1"/>
</dbReference>
<keyword evidence="8" id="KW-1185">Reference proteome</keyword>
<protein>
    <recommendedName>
        <fullName evidence="9">Xaa-Pro aminopeptidase</fullName>
    </recommendedName>
</protein>
<feature type="domain" description="Peptidase M24" evidence="4">
    <location>
        <begin position="416"/>
        <end position="631"/>
    </location>
</feature>
<gene>
    <name evidence="7" type="ORF">CYCCA115_LOCUS17235</name>
</gene>
<dbReference type="InterPro" id="IPR033740">
    <property type="entry name" value="Pept_M24B"/>
</dbReference>
<evidence type="ECO:0000256" key="2">
    <source>
        <dbReference type="ARBA" id="ARBA00022723"/>
    </source>
</evidence>
<dbReference type="PANTHER" id="PTHR43763">
    <property type="entry name" value="XAA-PRO AMINOPEPTIDASE 1"/>
    <property type="match status" value="1"/>
</dbReference>
<dbReference type="GO" id="GO:0005737">
    <property type="term" value="C:cytoplasm"/>
    <property type="evidence" value="ECO:0007669"/>
    <property type="project" value="UniProtKB-ARBA"/>
</dbReference>
<dbReference type="GO" id="GO:0070006">
    <property type="term" value="F:metalloaminopeptidase activity"/>
    <property type="evidence" value="ECO:0007669"/>
    <property type="project" value="InterPro"/>
</dbReference>
<comment type="similarity">
    <text evidence="1">Belongs to the peptidase M24B family.</text>
</comment>
<evidence type="ECO:0000259" key="5">
    <source>
        <dbReference type="Pfam" id="PF01321"/>
    </source>
</evidence>
<dbReference type="InterPro" id="IPR036005">
    <property type="entry name" value="Creatinase/aminopeptidase-like"/>
</dbReference>